<dbReference type="EMBL" id="GBEZ01014351">
    <property type="protein sequence ID" value="JAC71715.1"/>
    <property type="molecule type" value="Transcribed_RNA"/>
</dbReference>
<accession>A0A061RM46</accession>
<proteinExistence type="predicted"/>
<feature type="compositionally biased region" description="Basic and acidic residues" evidence="1">
    <location>
        <begin position="71"/>
        <end position="80"/>
    </location>
</feature>
<name>A0A061RM46_9CHLO</name>
<evidence type="ECO:0000313" key="2">
    <source>
        <dbReference type="EMBL" id="JAC71715.1"/>
    </source>
</evidence>
<gene>
    <name evidence="2" type="ORF">TSPGSL018_1288</name>
</gene>
<feature type="region of interest" description="Disordered" evidence="1">
    <location>
        <begin position="50"/>
        <end position="101"/>
    </location>
</feature>
<organism evidence="2">
    <name type="scientific">Tetraselmis sp. GSL018</name>
    <dbReference type="NCBI Taxonomy" id="582737"/>
    <lineage>
        <taxon>Eukaryota</taxon>
        <taxon>Viridiplantae</taxon>
        <taxon>Chlorophyta</taxon>
        <taxon>core chlorophytes</taxon>
        <taxon>Chlorodendrophyceae</taxon>
        <taxon>Chlorodendrales</taxon>
        <taxon>Chlorodendraceae</taxon>
        <taxon>Tetraselmis</taxon>
    </lineage>
</organism>
<dbReference type="AlphaFoldDB" id="A0A061RM46"/>
<protein>
    <submittedName>
        <fullName evidence="2">Uncharacterized protein</fullName>
    </submittedName>
</protein>
<reference evidence="2" key="1">
    <citation type="submission" date="2014-05" db="EMBL/GenBank/DDBJ databases">
        <title>The transcriptome of the halophilic microalga Tetraselmis sp. GSL018 isolated from the Great Salt Lake, Utah.</title>
        <authorList>
            <person name="Jinkerson R.E."/>
            <person name="D'Adamo S."/>
            <person name="Posewitz M.C."/>
        </authorList>
    </citation>
    <scope>NUCLEOTIDE SEQUENCE</scope>
    <source>
        <strain evidence="2">GSL018</strain>
    </source>
</reference>
<evidence type="ECO:0000256" key="1">
    <source>
        <dbReference type="SAM" id="MobiDB-lite"/>
    </source>
</evidence>
<sequence>METQYTASDSKGKRHSTILQELQALKLIPQYQDEYFRLRTLLNLLARSAQQDTEAMEKGNNREQSSNKSSPWEKEPEEQPKALSLDSESTQDEYGSDNSHVGNQTPLWTCNFDGELIRLQGFIKSQTEKLWLQLVAVSDAISSPKKVHIISKTEDQVSKGSKSFCIQTGDGIAEHNTSNRKNNEACVTSHMRALTDSCDTIGTAC</sequence>